<dbReference type="PANTHER" id="PTHR30466">
    <property type="entry name" value="FLAVIN REDUCTASE"/>
    <property type="match status" value="1"/>
</dbReference>
<evidence type="ECO:0000313" key="5">
    <source>
        <dbReference type="Proteomes" id="UP000072189"/>
    </source>
</evidence>
<dbReference type="SUPFAM" id="SSF50475">
    <property type="entry name" value="FMN-binding split barrel"/>
    <property type="match status" value="1"/>
</dbReference>
<proteinExistence type="inferred from homology"/>
<sequence>MSTPARAPLAEDVEAAFAHVPAGVAAVAAVVDGVDTVMIVSSFAAGISYAPPMVSFAVQRSSTTWPDLSRARLLGVSVLGEEHAEKTRQLASRDRARRLDDVPFATTETGAILLAGSPVWLECTVAHRYPAGDHELIVLRVESVVPHSDRAPIVWHRRRAHTLRDAG</sequence>
<reference evidence="4 5" key="1">
    <citation type="journal article" date="2016" name="Front. Microbiol.">
        <title>Genomic Resource of Rice Seed Associated Bacteria.</title>
        <authorList>
            <person name="Midha S."/>
            <person name="Bansal K."/>
            <person name="Sharma S."/>
            <person name="Kumar N."/>
            <person name="Patil P.P."/>
            <person name="Chaudhry V."/>
            <person name="Patil P.B."/>
        </authorList>
    </citation>
    <scope>NUCLEOTIDE SEQUENCE [LARGE SCALE GENOMIC DNA]</scope>
    <source>
        <strain evidence="4 5">RSA3</strain>
    </source>
</reference>
<dbReference type="Proteomes" id="UP000072189">
    <property type="component" value="Unassembled WGS sequence"/>
</dbReference>
<dbReference type="InterPro" id="IPR050268">
    <property type="entry name" value="NADH-dep_flavin_reductase"/>
</dbReference>
<dbReference type="Pfam" id="PF01613">
    <property type="entry name" value="Flavin_Reduct"/>
    <property type="match status" value="1"/>
</dbReference>
<name>A0A147F7D2_MICTE</name>
<dbReference type="SMART" id="SM00903">
    <property type="entry name" value="Flavin_Reduct"/>
    <property type="match status" value="1"/>
</dbReference>
<evidence type="ECO:0000256" key="2">
    <source>
        <dbReference type="ARBA" id="ARBA00023002"/>
    </source>
</evidence>
<dbReference type="InterPro" id="IPR002563">
    <property type="entry name" value="Flavin_Rdtase-like_dom"/>
</dbReference>
<dbReference type="GO" id="GO:0042602">
    <property type="term" value="F:riboflavin reductase (NADPH) activity"/>
    <property type="evidence" value="ECO:0007669"/>
    <property type="project" value="TreeGrafter"/>
</dbReference>
<dbReference type="AlphaFoldDB" id="A0A147F7D2"/>
<dbReference type="PANTHER" id="PTHR30466:SF11">
    <property type="entry name" value="FLAVIN-DEPENDENT MONOOXYGENASE, REDUCTASE SUBUNIT HSAB"/>
    <property type="match status" value="1"/>
</dbReference>
<protein>
    <submittedName>
        <fullName evidence="4">Oxidoreductase</fullName>
    </submittedName>
</protein>
<dbReference type="Gene3D" id="2.30.110.10">
    <property type="entry name" value="Electron Transport, Fmn-binding Protein, Chain A"/>
    <property type="match status" value="1"/>
</dbReference>
<feature type="domain" description="Flavin reductase like" evidence="3">
    <location>
        <begin position="17"/>
        <end position="162"/>
    </location>
</feature>
<evidence type="ECO:0000259" key="3">
    <source>
        <dbReference type="SMART" id="SM00903"/>
    </source>
</evidence>
<comment type="caution">
    <text evidence="4">The sequence shown here is derived from an EMBL/GenBank/DDBJ whole genome shotgun (WGS) entry which is preliminary data.</text>
</comment>
<evidence type="ECO:0000256" key="1">
    <source>
        <dbReference type="ARBA" id="ARBA00008898"/>
    </source>
</evidence>
<comment type="similarity">
    <text evidence="1">Belongs to the non-flavoprotein flavin reductase family.</text>
</comment>
<organism evidence="4 5">
    <name type="scientific">Microbacterium testaceum</name>
    <name type="common">Aureobacterium testaceum</name>
    <name type="synonym">Brevibacterium testaceum</name>
    <dbReference type="NCBI Taxonomy" id="2033"/>
    <lineage>
        <taxon>Bacteria</taxon>
        <taxon>Bacillati</taxon>
        <taxon>Actinomycetota</taxon>
        <taxon>Actinomycetes</taxon>
        <taxon>Micrococcales</taxon>
        <taxon>Microbacteriaceae</taxon>
        <taxon>Microbacterium</taxon>
    </lineage>
</organism>
<accession>A0A147F7D2</accession>
<dbReference type="EMBL" id="LDRV01000057">
    <property type="protein sequence ID" value="KTS11910.1"/>
    <property type="molecule type" value="Genomic_DNA"/>
</dbReference>
<dbReference type="PATRIC" id="fig|2033.7.peg.2591"/>
<dbReference type="InterPro" id="IPR012349">
    <property type="entry name" value="Split_barrel_FMN-bd"/>
</dbReference>
<dbReference type="RefSeq" id="WP_058614130.1">
    <property type="nucleotide sequence ID" value="NZ_LDRV01000057.1"/>
</dbReference>
<keyword evidence="2" id="KW-0560">Oxidoreductase</keyword>
<gene>
    <name evidence="4" type="ORF">RSA3_09220</name>
</gene>
<evidence type="ECO:0000313" key="4">
    <source>
        <dbReference type="EMBL" id="KTS11910.1"/>
    </source>
</evidence>
<dbReference type="GO" id="GO:0010181">
    <property type="term" value="F:FMN binding"/>
    <property type="evidence" value="ECO:0007669"/>
    <property type="project" value="InterPro"/>
</dbReference>